<keyword evidence="8" id="KW-0547">Nucleotide-binding</keyword>
<evidence type="ECO:0000256" key="17">
    <source>
        <dbReference type="SAM" id="SignalP"/>
    </source>
</evidence>
<dbReference type="InterPro" id="IPR011009">
    <property type="entry name" value="Kinase-like_dom_sf"/>
</dbReference>
<keyword evidence="4" id="KW-0808">Transferase</keyword>
<evidence type="ECO:0000256" key="9">
    <source>
        <dbReference type="ARBA" id="ARBA00022777"/>
    </source>
</evidence>
<dbReference type="EC" id="2.7.11.1" evidence="2"/>
<gene>
    <name evidence="20" type="ORF">NCGR_LOCUS21476</name>
</gene>
<evidence type="ECO:0000256" key="13">
    <source>
        <dbReference type="ARBA" id="ARBA00023157"/>
    </source>
</evidence>
<dbReference type="InterPro" id="IPR008271">
    <property type="entry name" value="Ser/Thr_kinase_AS"/>
</dbReference>
<keyword evidence="21" id="KW-1185">Reference proteome</keyword>
<dbReference type="GO" id="GO:0004674">
    <property type="term" value="F:protein serine/threonine kinase activity"/>
    <property type="evidence" value="ECO:0007669"/>
    <property type="project" value="UniProtKB-KW"/>
</dbReference>
<comment type="caution">
    <text evidence="20">The sequence shown here is derived from an EMBL/GenBank/DDBJ whole genome shotgun (WGS) entry which is preliminary data.</text>
</comment>
<dbReference type="GO" id="GO:0005524">
    <property type="term" value="F:ATP binding"/>
    <property type="evidence" value="ECO:0007669"/>
    <property type="project" value="UniProtKB-KW"/>
</dbReference>
<dbReference type="Pfam" id="PF01657">
    <property type="entry name" value="Stress-antifung"/>
    <property type="match status" value="2"/>
</dbReference>
<evidence type="ECO:0000256" key="1">
    <source>
        <dbReference type="ARBA" id="ARBA00004167"/>
    </source>
</evidence>
<comment type="subcellular location">
    <subcellularLocation>
        <location evidence="1">Membrane</location>
        <topology evidence="1">Single-pass membrane protein</topology>
    </subcellularLocation>
</comment>
<dbReference type="InterPro" id="IPR000719">
    <property type="entry name" value="Prot_kinase_dom"/>
</dbReference>
<keyword evidence="6 17" id="KW-0732">Signal</keyword>
<evidence type="ECO:0000256" key="10">
    <source>
        <dbReference type="ARBA" id="ARBA00022840"/>
    </source>
</evidence>
<organism evidence="20 21">
    <name type="scientific">Miscanthus lutarioriparius</name>
    <dbReference type="NCBI Taxonomy" id="422564"/>
    <lineage>
        <taxon>Eukaryota</taxon>
        <taxon>Viridiplantae</taxon>
        <taxon>Streptophyta</taxon>
        <taxon>Embryophyta</taxon>
        <taxon>Tracheophyta</taxon>
        <taxon>Spermatophyta</taxon>
        <taxon>Magnoliopsida</taxon>
        <taxon>Liliopsida</taxon>
        <taxon>Poales</taxon>
        <taxon>Poaceae</taxon>
        <taxon>PACMAD clade</taxon>
        <taxon>Panicoideae</taxon>
        <taxon>Andropogonodae</taxon>
        <taxon>Andropogoneae</taxon>
        <taxon>Saccharinae</taxon>
        <taxon>Miscanthus</taxon>
    </lineage>
</organism>
<keyword evidence="13" id="KW-1015">Disulfide bond</keyword>
<reference evidence="20" key="1">
    <citation type="submission" date="2020-10" db="EMBL/GenBank/DDBJ databases">
        <authorList>
            <person name="Han B."/>
            <person name="Lu T."/>
            <person name="Zhao Q."/>
            <person name="Huang X."/>
            <person name="Zhao Y."/>
        </authorList>
    </citation>
    <scope>NUCLEOTIDE SEQUENCE</scope>
</reference>
<keyword evidence="7" id="KW-0677">Repeat</keyword>
<dbReference type="SUPFAM" id="SSF56112">
    <property type="entry name" value="Protein kinase-like (PK-like)"/>
    <property type="match status" value="1"/>
</dbReference>
<feature type="domain" description="Gnk2-homologous" evidence="19">
    <location>
        <begin position="125"/>
        <end position="231"/>
    </location>
</feature>
<evidence type="ECO:0000256" key="12">
    <source>
        <dbReference type="ARBA" id="ARBA00023136"/>
    </source>
</evidence>
<keyword evidence="10" id="KW-0067">ATP-binding</keyword>
<keyword evidence="14" id="KW-0325">Glycoprotein</keyword>
<keyword evidence="9" id="KW-0418">Kinase</keyword>
<evidence type="ECO:0000259" key="18">
    <source>
        <dbReference type="PROSITE" id="PS50011"/>
    </source>
</evidence>
<dbReference type="CDD" id="cd14066">
    <property type="entry name" value="STKc_IRAK"/>
    <property type="match status" value="1"/>
</dbReference>
<dbReference type="Gene3D" id="1.10.510.10">
    <property type="entry name" value="Transferase(Phosphotransferase) domain 1"/>
    <property type="match status" value="1"/>
</dbReference>
<evidence type="ECO:0000256" key="2">
    <source>
        <dbReference type="ARBA" id="ARBA00012513"/>
    </source>
</evidence>
<feature type="domain" description="Gnk2-homologous" evidence="19">
    <location>
        <begin position="15"/>
        <end position="119"/>
    </location>
</feature>
<evidence type="ECO:0000313" key="20">
    <source>
        <dbReference type="EMBL" id="CAD6231369.1"/>
    </source>
</evidence>
<evidence type="ECO:0000256" key="4">
    <source>
        <dbReference type="ARBA" id="ARBA00022679"/>
    </source>
</evidence>
<evidence type="ECO:0000256" key="6">
    <source>
        <dbReference type="ARBA" id="ARBA00022729"/>
    </source>
</evidence>
<evidence type="ECO:0000256" key="16">
    <source>
        <dbReference type="ARBA" id="ARBA00048679"/>
    </source>
</evidence>
<dbReference type="PROSITE" id="PS50011">
    <property type="entry name" value="PROTEIN_KINASE_DOM"/>
    <property type="match status" value="1"/>
</dbReference>
<dbReference type="SMART" id="SM00220">
    <property type="entry name" value="S_TKc"/>
    <property type="match status" value="1"/>
</dbReference>
<dbReference type="FunFam" id="1.10.510.10:FF:000060">
    <property type="entry name" value="G-type lectin S-receptor-like serine/threonine-protein kinase"/>
    <property type="match status" value="1"/>
</dbReference>
<evidence type="ECO:0000256" key="11">
    <source>
        <dbReference type="ARBA" id="ARBA00022989"/>
    </source>
</evidence>
<accession>A0A811P2P0</accession>
<evidence type="ECO:0000259" key="19">
    <source>
        <dbReference type="PROSITE" id="PS51473"/>
    </source>
</evidence>
<keyword evidence="12" id="KW-0472">Membrane</keyword>
<dbReference type="InterPro" id="IPR001245">
    <property type="entry name" value="Ser-Thr/Tyr_kinase_cat_dom"/>
</dbReference>
<evidence type="ECO:0000256" key="5">
    <source>
        <dbReference type="ARBA" id="ARBA00022692"/>
    </source>
</evidence>
<evidence type="ECO:0000256" key="3">
    <source>
        <dbReference type="ARBA" id="ARBA00022527"/>
    </source>
</evidence>
<name>A0A811P2P0_9POAL</name>
<keyword evidence="3" id="KW-0723">Serine/threonine-protein kinase</keyword>
<dbReference type="EMBL" id="CAJGYO010000005">
    <property type="protein sequence ID" value="CAD6231369.1"/>
    <property type="molecule type" value="Genomic_DNA"/>
</dbReference>
<dbReference type="PROSITE" id="PS00108">
    <property type="entry name" value="PROTEIN_KINASE_ST"/>
    <property type="match status" value="1"/>
</dbReference>
<feature type="domain" description="Protein kinase" evidence="18">
    <location>
        <begin position="332"/>
        <end position="618"/>
    </location>
</feature>
<protein>
    <recommendedName>
        <fullName evidence="2">non-specific serine/threonine protein kinase</fullName>
        <ecNumber evidence="2">2.7.11.1</ecNumber>
    </recommendedName>
</protein>
<evidence type="ECO:0000313" key="21">
    <source>
        <dbReference type="Proteomes" id="UP000604825"/>
    </source>
</evidence>
<comment type="catalytic activity">
    <reaction evidence="16">
        <text>L-seryl-[protein] + ATP = O-phospho-L-seryl-[protein] + ADP + H(+)</text>
        <dbReference type="Rhea" id="RHEA:17989"/>
        <dbReference type="Rhea" id="RHEA-COMP:9863"/>
        <dbReference type="Rhea" id="RHEA-COMP:11604"/>
        <dbReference type="ChEBI" id="CHEBI:15378"/>
        <dbReference type="ChEBI" id="CHEBI:29999"/>
        <dbReference type="ChEBI" id="CHEBI:30616"/>
        <dbReference type="ChEBI" id="CHEBI:83421"/>
        <dbReference type="ChEBI" id="CHEBI:456216"/>
        <dbReference type="EC" id="2.7.11.1"/>
    </reaction>
</comment>
<proteinExistence type="predicted"/>
<evidence type="ECO:0000256" key="8">
    <source>
        <dbReference type="ARBA" id="ARBA00022741"/>
    </source>
</evidence>
<evidence type="ECO:0000256" key="15">
    <source>
        <dbReference type="ARBA" id="ARBA00047899"/>
    </source>
</evidence>
<dbReference type="AlphaFoldDB" id="A0A811P2P0"/>
<keyword evidence="5" id="KW-0812">Transmembrane</keyword>
<evidence type="ECO:0000256" key="7">
    <source>
        <dbReference type="ARBA" id="ARBA00022737"/>
    </source>
</evidence>
<dbReference type="PANTHER" id="PTHR27002">
    <property type="entry name" value="RECEPTOR-LIKE SERINE/THREONINE-PROTEIN KINASE SD1-8"/>
    <property type="match status" value="1"/>
</dbReference>
<comment type="catalytic activity">
    <reaction evidence="15">
        <text>L-threonyl-[protein] + ATP = O-phospho-L-threonyl-[protein] + ADP + H(+)</text>
        <dbReference type="Rhea" id="RHEA:46608"/>
        <dbReference type="Rhea" id="RHEA-COMP:11060"/>
        <dbReference type="Rhea" id="RHEA-COMP:11605"/>
        <dbReference type="ChEBI" id="CHEBI:15378"/>
        <dbReference type="ChEBI" id="CHEBI:30013"/>
        <dbReference type="ChEBI" id="CHEBI:30616"/>
        <dbReference type="ChEBI" id="CHEBI:61977"/>
        <dbReference type="ChEBI" id="CHEBI:456216"/>
        <dbReference type="EC" id="2.7.11.1"/>
    </reaction>
</comment>
<dbReference type="CDD" id="cd23509">
    <property type="entry name" value="Gnk2-like"/>
    <property type="match status" value="2"/>
</dbReference>
<dbReference type="PANTHER" id="PTHR27002:SF460">
    <property type="entry name" value="OS01G0366300 PROTEIN"/>
    <property type="match status" value="1"/>
</dbReference>
<dbReference type="InterPro" id="IPR038408">
    <property type="entry name" value="GNK2_sf"/>
</dbReference>
<dbReference type="GO" id="GO:0005886">
    <property type="term" value="C:plasma membrane"/>
    <property type="evidence" value="ECO:0007669"/>
    <property type="project" value="TreeGrafter"/>
</dbReference>
<sequence length="650" mass="71692">MAIVLLALLLFPFADAQWQVCGNTGNYTAASTYQANLGQLSASLPKKASSNTTLFATGTAGAVPDVVYALALCRGDINASACKDCVTTGFQDAQQLCAFSKEATVFYDSCLLSFSNGNFLSTTTNGGNLLLMNSQNFTESADFIRLFLFTLLNDTAESAVNSSRRFTTARMDISSMPTMYCAVQCTPDLTADECAACLQDFPQLTLQYLDGRRGGRVLGVRCNMRYEIYPFYQGDPTLRIISLAPAVPAIGNTTPGTNVTVYPQPPLPPPAAPPAAIIPSVPAQEQRGMLSSQNRAGANRIEENALVWRIEEKSSEFTLFDLSQLLEATENFAEENRLGQGGFGPVYKGQLSDGQEIAVKRLASHSGQGFTEFRNEVELIAKLQHTNLVRLLGCCIQGEEKILVYEYLPNKSLDFFIFDESQSSLLNWYKRRAIIEGVAQGLLYLHKHSRLRVVHRDLKASNILLDQDMNPKISDFGLARIFSSNDTEGSTKRVVGTYGYMSPEYASEGIYSVKSDVFSFGVLLLEILSAKRNSGFHRYGEFLNLLGYTWHLWEEGRWLDLVEASISKEMHEAEARRYINIALMCVQENADDRPTMSDVVAALNSESVVLPEPKHPAYFNLRVSKSVESAIVAETCSLNDVTITQDPQGR</sequence>
<dbReference type="Gene3D" id="3.30.430.20">
    <property type="entry name" value="Gnk2 domain, C-X8-C-X2-C motif"/>
    <property type="match status" value="2"/>
</dbReference>
<keyword evidence="11" id="KW-1133">Transmembrane helix</keyword>
<dbReference type="Pfam" id="PF07714">
    <property type="entry name" value="PK_Tyr_Ser-Thr"/>
    <property type="match status" value="1"/>
</dbReference>
<dbReference type="FunFam" id="3.30.430.20:FF:000004">
    <property type="entry name" value="Receptor-like serine-threonine protein kinase"/>
    <property type="match status" value="1"/>
</dbReference>
<feature type="chain" id="PRO_5032493176" description="non-specific serine/threonine protein kinase" evidence="17">
    <location>
        <begin position="17"/>
        <end position="650"/>
    </location>
</feature>
<dbReference type="PROSITE" id="PS51473">
    <property type="entry name" value="GNK2"/>
    <property type="match status" value="2"/>
</dbReference>
<dbReference type="InterPro" id="IPR002902">
    <property type="entry name" value="GNK2"/>
</dbReference>
<dbReference type="Proteomes" id="UP000604825">
    <property type="component" value="Unassembled WGS sequence"/>
</dbReference>
<dbReference type="FunFam" id="3.30.430.20:FF:000002">
    <property type="entry name" value="Cysteine-rich receptor-like protein kinase 10"/>
    <property type="match status" value="1"/>
</dbReference>
<feature type="signal peptide" evidence="17">
    <location>
        <begin position="1"/>
        <end position="16"/>
    </location>
</feature>
<dbReference type="Gene3D" id="3.30.200.20">
    <property type="entry name" value="Phosphorylase Kinase, domain 1"/>
    <property type="match status" value="1"/>
</dbReference>
<evidence type="ECO:0000256" key="14">
    <source>
        <dbReference type="ARBA" id="ARBA00023180"/>
    </source>
</evidence>
<dbReference type="FunFam" id="3.30.200.20:FF:000195">
    <property type="entry name" value="G-type lectin S-receptor-like serine/threonine-protein kinase"/>
    <property type="match status" value="1"/>
</dbReference>
<dbReference type="OrthoDB" id="688481at2759"/>